<evidence type="ECO:0000313" key="9">
    <source>
        <dbReference type="Proteomes" id="UP000000709"/>
    </source>
</evidence>
<sequence length="736" mass="83421">MIILLLILSLVLCSNNYSYSYNTRSVVLDNSRLLYKNFSQSVQTWNVSYAPYTILCPSTSLIRPADDTLCEQERTYMENRNIQTEVHLKNLLIHNKIPQFDVEEFFTGKDIPITITIAISGGGYRSMLTGAGVLAALDERSKEKCQISGLLQATSYIGGISGGSWLVMSNFINDFKVIEEIRKEGWNLQESLLSGVPNFEPSGIQRHIEEKARERNSINKELAKQQPGIIGTFLKFFNFRSNSTIPVSEKVQENSILYTWIKGLFTRRTTPSIVNTPTTNPSLVNHTNEMALKEYLKFYKELLIEVKDKKRAGFHTSLTDYWGRALARKIFTTAARTPGVTMTAATNILSSFQNYEQPFPIIGTVEKDPTGGDSTSVDSHSFEFTPFEFGSWDSYLNAFIPMKYLGTTLKSGISTQPSPIENQSYCISGFDNVGFITATSSSLFNHIFVYVYQMLNNFQIEATIALENILKTFGLSSQWKSLRSPQLHPDYALYSPNPFYLYGPNTTISDSPDLYLVDGGDDGQNIPFQPFLRPARKVDIILTYDMSCELHNFPNGTVLTNTANRFLHGKYQLPRFTLQQNGNSVAKSIFPKVPTPQEILRYGLSTRPVFLGCDLMRDYETVPTTSNNVSNITTKEILLDYFPPVIVYTANSNYSYFGANSSTFQLSYTDYEVDSMINNGFNMASYLNSSLYPVCLNCIILKRQFDRRQYNKENTYIPKTCLGCYEAFCWDRARFV</sequence>
<keyword evidence="9" id="KW-1185">Reference proteome</keyword>
<dbReference type="GO" id="GO:0005783">
    <property type="term" value="C:endoplasmic reticulum"/>
    <property type="evidence" value="ECO:0007669"/>
    <property type="project" value="TreeGrafter"/>
</dbReference>
<dbReference type="OMA" id="FIANCRN"/>
<evidence type="ECO:0000256" key="4">
    <source>
        <dbReference type="ARBA" id="ARBA00023098"/>
    </source>
</evidence>
<dbReference type="HOGENOM" id="CLU_014602_1_0_1"/>
<feature type="chain" id="PRO_5005131589" description="Lysophospholipase" evidence="6">
    <location>
        <begin position="21"/>
        <end position="736"/>
    </location>
</feature>
<dbReference type="InterPro" id="IPR016035">
    <property type="entry name" value="Acyl_Trfase/lysoPLipase"/>
</dbReference>
<keyword evidence="4 5" id="KW-0443">Lipid metabolism</keyword>
<evidence type="ECO:0000256" key="3">
    <source>
        <dbReference type="ARBA" id="ARBA00022963"/>
    </source>
</evidence>
<dbReference type="GO" id="GO:0004622">
    <property type="term" value="F:phosphatidylcholine lysophospholipase activity"/>
    <property type="evidence" value="ECO:0007669"/>
    <property type="project" value="UniProtKB-EC"/>
</dbReference>
<keyword evidence="2 5" id="KW-0378">Hydrolase</keyword>
<reference evidence="8 9" key="1">
    <citation type="journal article" date="2011" name="Proc. Natl. Acad. Sci. U.S.A.">
        <title>Comparative genomics of xylose-fermenting fungi for enhanced biofuel production.</title>
        <authorList>
            <person name="Wohlbach D.J."/>
            <person name="Kuo A."/>
            <person name="Sato T.K."/>
            <person name="Potts K.M."/>
            <person name="Salamov A.A."/>
            <person name="LaButti K.M."/>
            <person name="Sun H."/>
            <person name="Clum A."/>
            <person name="Pangilinan J.L."/>
            <person name="Lindquist E.A."/>
            <person name="Lucas S."/>
            <person name="Lapidus A."/>
            <person name="Jin M."/>
            <person name="Gunawan C."/>
            <person name="Balan V."/>
            <person name="Dale B.E."/>
            <person name="Jeffries T.W."/>
            <person name="Zinkel R."/>
            <person name="Barry K.W."/>
            <person name="Grigoriev I.V."/>
            <person name="Gasch A.P."/>
        </authorList>
    </citation>
    <scope>NUCLEOTIDE SEQUENCE [LARGE SCALE GENOMIC DNA]</scope>
    <source>
        <strain evidence="9">NRRL Y-27907 / 11-Y1</strain>
    </source>
</reference>
<proteinExistence type="inferred from homology"/>
<dbReference type="KEGG" id="spaa:SPAPADRAFT_55616"/>
<dbReference type="FunCoup" id="G3AP49">
    <property type="interactions" value="20"/>
</dbReference>
<dbReference type="GO" id="GO:0005886">
    <property type="term" value="C:plasma membrane"/>
    <property type="evidence" value="ECO:0007669"/>
    <property type="project" value="TreeGrafter"/>
</dbReference>
<comment type="similarity">
    <text evidence="1 6">Belongs to the lysophospholipase family.</text>
</comment>
<dbReference type="EC" id="3.1.1.5" evidence="6"/>
<dbReference type="GeneID" id="18871954"/>
<dbReference type="OrthoDB" id="4084751at2759"/>
<dbReference type="InterPro" id="IPR002642">
    <property type="entry name" value="LysoPLipase_cat_dom"/>
</dbReference>
<comment type="catalytic activity">
    <reaction evidence="6">
        <text>a 1-acyl-sn-glycero-3-phosphocholine + H2O = sn-glycerol 3-phosphocholine + a fatty acid + H(+)</text>
        <dbReference type="Rhea" id="RHEA:15177"/>
        <dbReference type="ChEBI" id="CHEBI:15377"/>
        <dbReference type="ChEBI" id="CHEBI:15378"/>
        <dbReference type="ChEBI" id="CHEBI:16870"/>
        <dbReference type="ChEBI" id="CHEBI:28868"/>
        <dbReference type="ChEBI" id="CHEBI:58168"/>
        <dbReference type="EC" id="3.1.1.5"/>
    </reaction>
</comment>
<evidence type="ECO:0000259" key="7">
    <source>
        <dbReference type="PROSITE" id="PS51210"/>
    </source>
</evidence>
<dbReference type="Gene3D" id="3.40.1090.10">
    <property type="entry name" value="Cytosolic phospholipase A2 catalytic domain"/>
    <property type="match status" value="2"/>
</dbReference>
<dbReference type="GO" id="GO:0046475">
    <property type="term" value="P:glycerophospholipid catabolic process"/>
    <property type="evidence" value="ECO:0007669"/>
    <property type="project" value="TreeGrafter"/>
</dbReference>
<evidence type="ECO:0000256" key="6">
    <source>
        <dbReference type="RuleBase" id="RU362103"/>
    </source>
</evidence>
<dbReference type="AlphaFoldDB" id="G3AP49"/>
<evidence type="ECO:0000256" key="2">
    <source>
        <dbReference type="ARBA" id="ARBA00022801"/>
    </source>
</evidence>
<feature type="domain" description="PLA2c" evidence="7">
    <location>
        <begin position="55"/>
        <end position="735"/>
    </location>
</feature>
<dbReference type="GO" id="GO:0005576">
    <property type="term" value="C:extracellular region"/>
    <property type="evidence" value="ECO:0007669"/>
    <property type="project" value="TreeGrafter"/>
</dbReference>
<dbReference type="InParanoid" id="G3AP49"/>
<dbReference type="eggNOG" id="KOG1325">
    <property type="taxonomic scope" value="Eukaryota"/>
</dbReference>
<name>G3AP49_SPAPN</name>
<dbReference type="GO" id="GO:0005829">
    <property type="term" value="C:cytosol"/>
    <property type="evidence" value="ECO:0007669"/>
    <property type="project" value="TreeGrafter"/>
</dbReference>
<evidence type="ECO:0000256" key="1">
    <source>
        <dbReference type="ARBA" id="ARBA00008780"/>
    </source>
</evidence>
<dbReference type="RefSeq" id="XP_007375356.1">
    <property type="nucleotide sequence ID" value="XM_007375294.1"/>
</dbReference>
<keyword evidence="3 5" id="KW-0442">Lipid degradation</keyword>
<dbReference type="GO" id="GO:0004623">
    <property type="term" value="F:phospholipase A2 activity"/>
    <property type="evidence" value="ECO:0007669"/>
    <property type="project" value="TreeGrafter"/>
</dbReference>
<keyword evidence="6" id="KW-0732">Signal</keyword>
<dbReference type="STRING" id="619300.G3AP49"/>
<protein>
    <recommendedName>
        <fullName evidence="6">Lysophospholipase</fullName>
        <ecNumber evidence="6">3.1.1.5</ecNumber>
    </recommendedName>
</protein>
<evidence type="ECO:0000313" key="8">
    <source>
        <dbReference type="EMBL" id="EGW32080.1"/>
    </source>
</evidence>
<dbReference type="Proteomes" id="UP000000709">
    <property type="component" value="Unassembled WGS sequence"/>
</dbReference>
<dbReference type="PROSITE" id="PS51210">
    <property type="entry name" value="PLA2C"/>
    <property type="match status" value="1"/>
</dbReference>
<feature type="signal peptide" evidence="6">
    <location>
        <begin position="1"/>
        <end position="20"/>
    </location>
</feature>
<dbReference type="PANTHER" id="PTHR10728">
    <property type="entry name" value="CYTOSOLIC PHOSPHOLIPASE A2"/>
    <property type="match status" value="1"/>
</dbReference>
<gene>
    <name evidence="8" type="ORF">SPAPADRAFT_55616</name>
</gene>
<dbReference type="EMBL" id="GL996502">
    <property type="protein sequence ID" value="EGW32080.1"/>
    <property type="molecule type" value="Genomic_DNA"/>
</dbReference>
<dbReference type="SMART" id="SM00022">
    <property type="entry name" value="PLAc"/>
    <property type="match status" value="1"/>
</dbReference>
<dbReference type="PANTHER" id="PTHR10728:SF56">
    <property type="entry name" value="MEIOTIC PHOSPHOLIPASE SPO1-RELATED"/>
    <property type="match status" value="1"/>
</dbReference>
<dbReference type="SUPFAM" id="SSF52151">
    <property type="entry name" value="FabD/lysophospholipase-like"/>
    <property type="match status" value="1"/>
</dbReference>
<accession>G3AP49</accession>
<dbReference type="Pfam" id="PF01735">
    <property type="entry name" value="PLA2_B"/>
    <property type="match status" value="2"/>
</dbReference>
<organism evidence="9">
    <name type="scientific">Spathaspora passalidarum (strain NRRL Y-27907 / 11-Y1)</name>
    <dbReference type="NCBI Taxonomy" id="619300"/>
    <lineage>
        <taxon>Eukaryota</taxon>
        <taxon>Fungi</taxon>
        <taxon>Dikarya</taxon>
        <taxon>Ascomycota</taxon>
        <taxon>Saccharomycotina</taxon>
        <taxon>Pichiomycetes</taxon>
        <taxon>Debaryomycetaceae</taxon>
        <taxon>Spathaspora</taxon>
    </lineage>
</organism>
<evidence type="ECO:0000256" key="5">
    <source>
        <dbReference type="PROSITE-ProRule" id="PRU00555"/>
    </source>
</evidence>